<gene>
    <name evidence="1" type="ORF">HMPREF0027_0086</name>
</gene>
<protein>
    <submittedName>
        <fullName evidence="1">Uncharacterized protein</fullName>
    </submittedName>
</protein>
<dbReference type="EMBL" id="AEVG01000009">
    <property type="protein sequence ID" value="EFX92854.1"/>
    <property type="molecule type" value="Genomic_DNA"/>
</dbReference>
<name>E8KE19_9PAST</name>
<reference evidence="1 2" key="1">
    <citation type="submission" date="2011-01" db="EMBL/GenBank/DDBJ databases">
        <authorList>
            <person name="Muzny D."/>
            <person name="Qin X."/>
            <person name="Deng J."/>
            <person name="Jiang H."/>
            <person name="Liu Y."/>
            <person name="Qu J."/>
            <person name="Song X.-Z."/>
            <person name="Zhang L."/>
            <person name="Thornton R."/>
            <person name="Coyle M."/>
            <person name="Francisco L."/>
            <person name="Jackson L."/>
            <person name="Javaid M."/>
            <person name="Korchina V."/>
            <person name="Kovar C."/>
            <person name="Mata R."/>
            <person name="Mathew T."/>
            <person name="Ngo R."/>
            <person name="Nguyen L."/>
            <person name="Nguyen N."/>
            <person name="Okwuonu G."/>
            <person name="Ongeri F."/>
            <person name="Pham C."/>
            <person name="Simmons D."/>
            <person name="Wilczek-Boney K."/>
            <person name="Hale W."/>
            <person name="Jakkamsetti A."/>
            <person name="Pham P."/>
            <person name="Ruth R."/>
            <person name="San Lucas F."/>
            <person name="Warren J."/>
            <person name="Zhang J."/>
            <person name="Zhao Z."/>
            <person name="Zhou C."/>
            <person name="Zhu D."/>
            <person name="Lee S."/>
            <person name="Bess C."/>
            <person name="Blankenburg K."/>
            <person name="Forbes L."/>
            <person name="Fu Q."/>
            <person name="Gubbala S."/>
            <person name="Hirani K."/>
            <person name="Jayaseelan J.C."/>
            <person name="Lara F."/>
            <person name="Munidasa M."/>
            <person name="Palculict T."/>
            <person name="Patil S."/>
            <person name="Pu L.-L."/>
            <person name="Saada N."/>
            <person name="Tang L."/>
            <person name="Weissenberger G."/>
            <person name="Zhu Y."/>
            <person name="Hemphill L."/>
            <person name="Shang Y."/>
            <person name="Youmans B."/>
            <person name="Ayvaz T."/>
            <person name="Ross M."/>
            <person name="Santibanez J."/>
            <person name="Aqrawi P."/>
            <person name="Gross S."/>
            <person name="Joshi V."/>
            <person name="Fowler G."/>
            <person name="Nazareth L."/>
            <person name="Reid J."/>
            <person name="Worley K."/>
            <person name="Petrosino J."/>
            <person name="Highlander S."/>
            <person name="Gibbs R."/>
        </authorList>
    </citation>
    <scope>NUCLEOTIDE SEQUENCE [LARGE SCALE GENOMIC DNA]</scope>
    <source>
        <strain evidence="1 2">ATCC 25976</strain>
    </source>
</reference>
<evidence type="ECO:0000313" key="2">
    <source>
        <dbReference type="Proteomes" id="UP000005467"/>
    </source>
</evidence>
<keyword evidence="2" id="KW-1185">Reference proteome</keyword>
<comment type="caution">
    <text evidence="1">The sequence shown here is derived from an EMBL/GenBank/DDBJ whole genome shotgun (WGS) entry which is preliminary data.</text>
</comment>
<accession>E8KE19</accession>
<dbReference type="HOGENOM" id="CLU_3195110_0_0_6"/>
<proteinExistence type="predicted"/>
<sequence>MSKFLPVKPVILPCFSPEDCHRTAIFNGTEKIRKVVVKIAMSETK</sequence>
<evidence type="ECO:0000313" key="1">
    <source>
        <dbReference type="EMBL" id="EFX92854.1"/>
    </source>
</evidence>
<organism evidence="1 2">
    <name type="scientific">Actinobacillus ureae ATCC 25976</name>
    <dbReference type="NCBI Taxonomy" id="887324"/>
    <lineage>
        <taxon>Bacteria</taxon>
        <taxon>Pseudomonadati</taxon>
        <taxon>Pseudomonadota</taxon>
        <taxon>Gammaproteobacteria</taxon>
        <taxon>Pasteurellales</taxon>
        <taxon>Pasteurellaceae</taxon>
        <taxon>Actinobacillus</taxon>
    </lineage>
</organism>
<dbReference type="Proteomes" id="UP000005467">
    <property type="component" value="Unassembled WGS sequence"/>
</dbReference>
<dbReference type="SUPFAM" id="SSF51197">
    <property type="entry name" value="Clavaminate synthase-like"/>
    <property type="match status" value="1"/>
</dbReference>
<dbReference type="AlphaFoldDB" id="E8KE19"/>